<keyword evidence="3" id="KW-1185">Reference proteome</keyword>
<sequence length="72" mass="7455">MQLSQAGATVGVLTSAEAALLPWPFLDTFVALTSVIIIQHSAHVAGSERNMCHSSGSAATASNGNNDKCERI</sequence>
<protein>
    <submittedName>
        <fullName evidence="2">Uncharacterized protein</fullName>
    </submittedName>
</protein>
<dbReference type="Proteomes" id="UP001285441">
    <property type="component" value="Unassembled WGS sequence"/>
</dbReference>
<feature type="region of interest" description="Disordered" evidence="1">
    <location>
        <begin position="52"/>
        <end position="72"/>
    </location>
</feature>
<evidence type="ECO:0000256" key="1">
    <source>
        <dbReference type="SAM" id="MobiDB-lite"/>
    </source>
</evidence>
<feature type="compositionally biased region" description="Low complexity" evidence="1">
    <location>
        <begin position="54"/>
        <end position="66"/>
    </location>
</feature>
<organism evidence="2 3">
    <name type="scientific">Podospora didyma</name>
    <dbReference type="NCBI Taxonomy" id="330526"/>
    <lineage>
        <taxon>Eukaryota</taxon>
        <taxon>Fungi</taxon>
        <taxon>Dikarya</taxon>
        <taxon>Ascomycota</taxon>
        <taxon>Pezizomycotina</taxon>
        <taxon>Sordariomycetes</taxon>
        <taxon>Sordariomycetidae</taxon>
        <taxon>Sordariales</taxon>
        <taxon>Podosporaceae</taxon>
        <taxon>Podospora</taxon>
    </lineage>
</organism>
<evidence type="ECO:0000313" key="3">
    <source>
        <dbReference type="Proteomes" id="UP001285441"/>
    </source>
</evidence>
<name>A0AAE0U0J7_9PEZI</name>
<dbReference type="EMBL" id="JAULSW010000003">
    <property type="protein sequence ID" value="KAK3386437.1"/>
    <property type="molecule type" value="Genomic_DNA"/>
</dbReference>
<reference evidence="2" key="1">
    <citation type="journal article" date="2023" name="Mol. Phylogenet. Evol.">
        <title>Genome-scale phylogeny and comparative genomics of the fungal order Sordariales.</title>
        <authorList>
            <person name="Hensen N."/>
            <person name="Bonometti L."/>
            <person name="Westerberg I."/>
            <person name="Brannstrom I.O."/>
            <person name="Guillou S."/>
            <person name="Cros-Aarteil S."/>
            <person name="Calhoun S."/>
            <person name="Haridas S."/>
            <person name="Kuo A."/>
            <person name="Mondo S."/>
            <person name="Pangilinan J."/>
            <person name="Riley R."/>
            <person name="LaButti K."/>
            <person name="Andreopoulos B."/>
            <person name="Lipzen A."/>
            <person name="Chen C."/>
            <person name="Yan M."/>
            <person name="Daum C."/>
            <person name="Ng V."/>
            <person name="Clum A."/>
            <person name="Steindorff A."/>
            <person name="Ohm R.A."/>
            <person name="Martin F."/>
            <person name="Silar P."/>
            <person name="Natvig D.O."/>
            <person name="Lalanne C."/>
            <person name="Gautier V."/>
            <person name="Ament-Velasquez S.L."/>
            <person name="Kruys A."/>
            <person name="Hutchinson M.I."/>
            <person name="Powell A.J."/>
            <person name="Barry K."/>
            <person name="Miller A.N."/>
            <person name="Grigoriev I.V."/>
            <person name="Debuchy R."/>
            <person name="Gladieux P."/>
            <person name="Hiltunen Thoren M."/>
            <person name="Johannesson H."/>
        </authorList>
    </citation>
    <scope>NUCLEOTIDE SEQUENCE</scope>
    <source>
        <strain evidence="2">CBS 232.78</strain>
    </source>
</reference>
<proteinExistence type="predicted"/>
<dbReference type="AlphaFoldDB" id="A0AAE0U0J7"/>
<gene>
    <name evidence="2" type="ORF">B0H63DRAFT_467787</name>
</gene>
<accession>A0AAE0U0J7</accession>
<comment type="caution">
    <text evidence="2">The sequence shown here is derived from an EMBL/GenBank/DDBJ whole genome shotgun (WGS) entry which is preliminary data.</text>
</comment>
<reference evidence="2" key="2">
    <citation type="submission" date="2023-06" db="EMBL/GenBank/DDBJ databases">
        <authorList>
            <consortium name="Lawrence Berkeley National Laboratory"/>
            <person name="Haridas S."/>
            <person name="Hensen N."/>
            <person name="Bonometti L."/>
            <person name="Westerberg I."/>
            <person name="Brannstrom I.O."/>
            <person name="Guillou S."/>
            <person name="Cros-Aarteil S."/>
            <person name="Calhoun S."/>
            <person name="Kuo A."/>
            <person name="Mondo S."/>
            <person name="Pangilinan J."/>
            <person name="Riley R."/>
            <person name="LaButti K."/>
            <person name="Andreopoulos B."/>
            <person name="Lipzen A."/>
            <person name="Chen C."/>
            <person name="Yanf M."/>
            <person name="Daum C."/>
            <person name="Ng V."/>
            <person name="Clum A."/>
            <person name="Steindorff A."/>
            <person name="Ohm R."/>
            <person name="Martin F."/>
            <person name="Silar P."/>
            <person name="Natvig D."/>
            <person name="Lalanne C."/>
            <person name="Gautier V."/>
            <person name="Ament-velasquez S.L."/>
            <person name="Kruys A."/>
            <person name="Hutchinson M.I."/>
            <person name="Powell A.J."/>
            <person name="Barry K."/>
            <person name="Miller A.N."/>
            <person name="Grigoriev I.V."/>
            <person name="Debuchy R."/>
            <person name="Gladieux P."/>
            <person name="Thoren M.H."/>
            <person name="Johannesson H."/>
        </authorList>
    </citation>
    <scope>NUCLEOTIDE SEQUENCE</scope>
    <source>
        <strain evidence="2">CBS 232.78</strain>
    </source>
</reference>
<evidence type="ECO:0000313" key="2">
    <source>
        <dbReference type="EMBL" id="KAK3386437.1"/>
    </source>
</evidence>